<proteinExistence type="predicted"/>
<dbReference type="GeneID" id="60680380"/>
<comment type="caution">
    <text evidence="1">The sequence shown here is derived from an EMBL/GenBank/DDBJ whole genome shotgun (WGS) entry which is preliminary data.</text>
</comment>
<reference evidence="1 2" key="1">
    <citation type="submission" date="2018-08" db="EMBL/GenBank/DDBJ databases">
        <title>Genome sequencing of Agrobacterium vitis strain ICMP 10754.</title>
        <authorList>
            <person name="Visnovsky S.B."/>
            <person name="Pitman A.R."/>
        </authorList>
    </citation>
    <scope>NUCLEOTIDE SEQUENCE [LARGE SCALE GENOMIC DNA]</scope>
    <source>
        <strain evidence="1 2">ICMP 10754</strain>
    </source>
</reference>
<dbReference type="Proteomes" id="UP000436911">
    <property type="component" value="Unassembled WGS sequence"/>
</dbReference>
<sequence>MKIAKIVAIMVAAAMASTVAFSQDSNGRPNAPSSLSETYEDWTVACAKRNESRVCSTFQRQVQQNGQQVLGIELTPAADKSIKGSLVLPFGLDLDKGVAFAIDDTPPGKSSRFSTCLPSGCLVSLTFTDKGANALKSGKSLKLIAYAYGAGTEVPFTISLKGLASGLDRIAVLSK</sequence>
<dbReference type="AlphaFoldDB" id="A0A368P1Q1"/>
<dbReference type="InterPro" id="IPR038696">
    <property type="entry name" value="IalB_sf"/>
</dbReference>
<accession>A0A368P1Q1</accession>
<name>A0A368P1Q1_AGRVI</name>
<dbReference type="Pfam" id="PF06776">
    <property type="entry name" value="IalB"/>
    <property type="match status" value="1"/>
</dbReference>
<protein>
    <submittedName>
        <fullName evidence="1">Invasion associated locus B family protein</fullName>
    </submittedName>
</protein>
<dbReference type="RefSeq" id="WP_060719515.1">
    <property type="nucleotide sequence ID" value="NZ_AP023269.1"/>
</dbReference>
<gene>
    <name evidence="1" type="ORF">DXT89_23695</name>
</gene>
<evidence type="ECO:0000313" key="1">
    <source>
        <dbReference type="EMBL" id="KAA3521115.1"/>
    </source>
</evidence>
<organism evidence="1 2">
    <name type="scientific">Agrobacterium vitis</name>
    <name type="common">Rhizobium vitis</name>
    <dbReference type="NCBI Taxonomy" id="373"/>
    <lineage>
        <taxon>Bacteria</taxon>
        <taxon>Pseudomonadati</taxon>
        <taxon>Pseudomonadota</taxon>
        <taxon>Alphaproteobacteria</taxon>
        <taxon>Hyphomicrobiales</taxon>
        <taxon>Rhizobiaceae</taxon>
        <taxon>Rhizobium/Agrobacterium group</taxon>
        <taxon>Agrobacterium</taxon>
    </lineage>
</organism>
<evidence type="ECO:0000313" key="2">
    <source>
        <dbReference type="Proteomes" id="UP000436911"/>
    </source>
</evidence>
<dbReference type="OrthoDB" id="9814802at2"/>
<dbReference type="Gene3D" id="2.60.40.1880">
    <property type="entry name" value="Invasion associated locus B (IalB) protein"/>
    <property type="match status" value="1"/>
</dbReference>
<dbReference type="EMBL" id="QUSG01000022">
    <property type="protein sequence ID" value="KAA3521115.1"/>
    <property type="molecule type" value="Genomic_DNA"/>
</dbReference>
<dbReference type="InterPro" id="IPR010642">
    <property type="entry name" value="Invasion_prot_B"/>
</dbReference>